<dbReference type="InterPro" id="IPR009057">
    <property type="entry name" value="Homeodomain-like_sf"/>
</dbReference>
<dbReference type="Pfam" id="PF02311">
    <property type="entry name" value="AraC_binding"/>
    <property type="match status" value="1"/>
</dbReference>
<feature type="region of interest" description="Disordered" evidence="4">
    <location>
        <begin position="1"/>
        <end position="20"/>
    </location>
</feature>
<keyword evidence="3" id="KW-0804">Transcription</keyword>
<dbReference type="GO" id="GO:0003700">
    <property type="term" value="F:DNA-binding transcription factor activity"/>
    <property type="evidence" value="ECO:0007669"/>
    <property type="project" value="InterPro"/>
</dbReference>
<dbReference type="RefSeq" id="WP_157301082.1">
    <property type="nucleotide sequence ID" value="NZ_BAAAZB010000002.1"/>
</dbReference>
<evidence type="ECO:0000259" key="5">
    <source>
        <dbReference type="PROSITE" id="PS01124"/>
    </source>
</evidence>
<keyword evidence="1" id="KW-0805">Transcription regulation</keyword>
<gene>
    <name evidence="6" type="ORF">GO495_17775</name>
</gene>
<dbReference type="InterPro" id="IPR003313">
    <property type="entry name" value="AraC-bd"/>
</dbReference>
<dbReference type="SMART" id="SM00342">
    <property type="entry name" value="HTH_ARAC"/>
    <property type="match status" value="1"/>
</dbReference>
<feature type="compositionally biased region" description="Polar residues" evidence="4">
    <location>
        <begin position="1"/>
        <end position="10"/>
    </location>
</feature>
<sequence>MKTSAHTIPTYQLDPSHKEHHRDTSINISFGYHQLPSHLHIPGFEIYSTEGMKSSYGPAKSNFYRVGIMLQGSLDMQIGLEQFHVKPGSLNFSIPGQVHSKWNISPDTFGYYILFDDSFLETLIPPGQISQEFPFYSYTGTQLLCCNTAEIEELTAIFLQINKEVQQEKSGRITAVRMYLYLLLLTAKRSYEKQGLEKAGVDAGTNLVTSFHKLVSQHFLELRQVADYASLLHVTPNHLNRIIKNKTGKTASEAIDEMLVQEAKVLLRNTTLSAAEIAYQLDFSEPAAFSHFFKKLTDQTPLSYRNQ</sequence>
<evidence type="ECO:0000256" key="3">
    <source>
        <dbReference type="ARBA" id="ARBA00023163"/>
    </source>
</evidence>
<dbReference type="SUPFAM" id="SSF51215">
    <property type="entry name" value="Regulatory protein AraC"/>
    <property type="match status" value="1"/>
</dbReference>
<dbReference type="Pfam" id="PF12833">
    <property type="entry name" value="HTH_18"/>
    <property type="match status" value="1"/>
</dbReference>
<accession>A0A6N8JB18</accession>
<dbReference type="PANTHER" id="PTHR43280">
    <property type="entry name" value="ARAC-FAMILY TRANSCRIPTIONAL REGULATOR"/>
    <property type="match status" value="1"/>
</dbReference>
<evidence type="ECO:0000313" key="6">
    <source>
        <dbReference type="EMBL" id="MVT42447.1"/>
    </source>
</evidence>
<name>A0A6N8JB18_9BACT</name>
<keyword evidence="2" id="KW-0238">DNA-binding</keyword>
<keyword evidence="7" id="KW-1185">Reference proteome</keyword>
<dbReference type="InterPro" id="IPR037923">
    <property type="entry name" value="HTH-like"/>
</dbReference>
<evidence type="ECO:0000256" key="4">
    <source>
        <dbReference type="SAM" id="MobiDB-lite"/>
    </source>
</evidence>
<dbReference type="Gene3D" id="1.10.10.60">
    <property type="entry name" value="Homeodomain-like"/>
    <property type="match status" value="1"/>
</dbReference>
<dbReference type="EMBL" id="WRXO01000005">
    <property type="protein sequence ID" value="MVT42447.1"/>
    <property type="molecule type" value="Genomic_DNA"/>
</dbReference>
<evidence type="ECO:0000313" key="7">
    <source>
        <dbReference type="Proteomes" id="UP000468388"/>
    </source>
</evidence>
<dbReference type="SUPFAM" id="SSF46689">
    <property type="entry name" value="Homeodomain-like"/>
    <property type="match status" value="1"/>
</dbReference>
<evidence type="ECO:0000256" key="1">
    <source>
        <dbReference type="ARBA" id="ARBA00023015"/>
    </source>
</evidence>
<proteinExistence type="predicted"/>
<feature type="domain" description="HTH araC/xylS-type" evidence="5">
    <location>
        <begin position="209"/>
        <end position="307"/>
    </location>
</feature>
<protein>
    <submittedName>
        <fullName evidence="6">Helix-turn-helix domain-containing protein</fullName>
    </submittedName>
</protein>
<organism evidence="6 7">
    <name type="scientific">Chitinophaga oryziterrae</name>
    <dbReference type="NCBI Taxonomy" id="1031224"/>
    <lineage>
        <taxon>Bacteria</taxon>
        <taxon>Pseudomonadati</taxon>
        <taxon>Bacteroidota</taxon>
        <taxon>Chitinophagia</taxon>
        <taxon>Chitinophagales</taxon>
        <taxon>Chitinophagaceae</taxon>
        <taxon>Chitinophaga</taxon>
    </lineage>
</organism>
<dbReference type="PROSITE" id="PS01124">
    <property type="entry name" value="HTH_ARAC_FAMILY_2"/>
    <property type="match status" value="1"/>
</dbReference>
<dbReference type="Proteomes" id="UP000468388">
    <property type="component" value="Unassembled WGS sequence"/>
</dbReference>
<dbReference type="InterPro" id="IPR018060">
    <property type="entry name" value="HTH_AraC"/>
</dbReference>
<evidence type="ECO:0000256" key="2">
    <source>
        <dbReference type="ARBA" id="ARBA00023125"/>
    </source>
</evidence>
<dbReference type="OrthoDB" id="1007667at2"/>
<dbReference type="GO" id="GO:0043565">
    <property type="term" value="F:sequence-specific DNA binding"/>
    <property type="evidence" value="ECO:0007669"/>
    <property type="project" value="InterPro"/>
</dbReference>
<dbReference type="AlphaFoldDB" id="A0A6N8JB18"/>
<comment type="caution">
    <text evidence="6">The sequence shown here is derived from an EMBL/GenBank/DDBJ whole genome shotgun (WGS) entry which is preliminary data.</text>
</comment>
<dbReference type="PANTHER" id="PTHR43280:SF32">
    <property type="entry name" value="TRANSCRIPTIONAL REGULATORY PROTEIN"/>
    <property type="match status" value="1"/>
</dbReference>
<reference evidence="6 7" key="1">
    <citation type="submission" date="2019-12" db="EMBL/GenBank/DDBJ databases">
        <title>The draft genomic sequence of strain Chitinophaga oryziterrae JCM 16595.</title>
        <authorList>
            <person name="Zhang X."/>
        </authorList>
    </citation>
    <scope>NUCLEOTIDE SEQUENCE [LARGE SCALE GENOMIC DNA]</scope>
    <source>
        <strain evidence="6 7">JCM 16595</strain>
    </source>
</reference>